<dbReference type="EMBL" id="QLZR01000006">
    <property type="protein sequence ID" value="RAZ75453.1"/>
    <property type="molecule type" value="Genomic_DNA"/>
</dbReference>
<dbReference type="Gene3D" id="1.10.10.2520">
    <property type="entry name" value="Cell wall hydrolase SleB, domain 1"/>
    <property type="match status" value="1"/>
</dbReference>
<dbReference type="Pfam" id="PF07486">
    <property type="entry name" value="Hydrolase_2"/>
    <property type="match status" value="1"/>
</dbReference>
<dbReference type="InterPro" id="IPR036365">
    <property type="entry name" value="PGBD-like_sf"/>
</dbReference>
<dbReference type="SUPFAM" id="SSF47090">
    <property type="entry name" value="PGBD-like"/>
    <property type="match status" value="1"/>
</dbReference>
<organism evidence="4 5">
    <name type="scientific">Planococcus halotolerans</name>
    <dbReference type="NCBI Taxonomy" id="2233542"/>
    <lineage>
        <taxon>Bacteria</taxon>
        <taxon>Bacillati</taxon>
        <taxon>Bacillota</taxon>
        <taxon>Bacilli</taxon>
        <taxon>Bacillales</taxon>
        <taxon>Caryophanaceae</taxon>
        <taxon>Planococcus</taxon>
    </lineage>
</organism>
<gene>
    <name evidence="4" type="ORF">DP120_13855</name>
</gene>
<feature type="chain" id="PRO_5039034273" evidence="1">
    <location>
        <begin position="21"/>
        <end position="207"/>
    </location>
</feature>
<evidence type="ECO:0000256" key="1">
    <source>
        <dbReference type="SAM" id="SignalP"/>
    </source>
</evidence>
<keyword evidence="1" id="KW-0732">Signal</keyword>
<sequence length="207" mass="23205">MKFVKAFLFTAMVFAFLSFSQTETKAHFPDLHTGMAGEEVTALQRDLQKLGYFHVVPTGYFGEITKNALIDYQKDFDVPATGYYGPLTQSRMAETEIMARVVHGEARGEKYVGKVAVAAVILNRKQSSLFPDSIESVVFQRNAFTAVNDKQYYLVPDSSAYRAVKDAVKGWDPSYGATYYYNPSGVTDSWIFSRTVITKIGKHVFAK</sequence>
<evidence type="ECO:0000313" key="4">
    <source>
        <dbReference type="EMBL" id="RAZ75453.1"/>
    </source>
</evidence>
<dbReference type="InterPro" id="IPR002477">
    <property type="entry name" value="Peptidoglycan-bd-like"/>
</dbReference>
<dbReference type="Gene3D" id="6.20.240.60">
    <property type="match status" value="1"/>
</dbReference>
<keyword evidence="5" id="KW-1185">Reference proteome</keyword>
<protein>
    <submittedName>
        <fullName evidence="4">Cell wall hydrolase</fullName>
    </submittedName>
</protein>
<dbReference type="InterPro" id="IPR011105">
    <property type="entry name" value="Cell_wall_hydrolase_SleB"/>
</dbReference>
<reference evidence="4 5" key="1">
    <citation type="submission" date="2018-06" db="EMBL/GenBank/DDBJ databases">
        <title>The draft genome sequences of strains SCU63 and S1.</title>
        <authorList>
            <person name="Gan L."/>
        </authorList>
    </citation>
    <scope>NUCLEOTIDE SEQUENCE [LARGE SCALE GENOMIC DNA]</scope>
    <source>
        <strain evidence="4 5">SCU63</strain>
    </source>
</reference>
<keyword evidence="4" id="KW-0378">Hydrolase</keyword>
<name>A0A365KQJ1_9BACL</name>
<evidence type="ECO:0000259" key="3">
    <source>
        <dbReference type="Pfam" id="PF07486"/>
    </source>
</evidence>
<feature type="signal peptide" evidence="1">
    <location>
        <begin position="1"/>
        <end position="20"/>
    </location>
</feature>
<accession>A0A365KQJ1</accession>
<evidence type="ECO:0000259" key="2">
    <source>
        <dbReference type="Pfam" id="PF01471"/>
    </source>
</evidence>
<feature type="domain" description="Cell wall hydrolase SleB" evidence="3">
    <location>
        <begin position="108"/>
        <end position="206"/>
    </location>
</feature>
<dbReference type="Proteomes" id="UP000251002">
    <property type="component" value="Unassembled WGS sequence"/>
</dbReference>
<dbReference type="RefSeq" id="WP_112224264.1">
    <property type="nucleotide sequence ID" value="NZ_CP047673.1"/>
</dbReference>
<dbReference type="InterPro" id="IPR036366">
    <property type="entry name" value="PGBDSf"/>
</dbReference>
<comment type="caution">
    <text evidence="4">The sequence shown here is derived from an EMBL/GenBank/DDBJ whole genome shotgun (WGS) entry which is preliminary data.</text>
</comment>
<dbReference type="Pfam" id="PF01471">
    <property type="entry name" value="PG_binding_1"/>
    <property type="match status" value="1"/>
</dbReference>
<evidence type="ECO:0000313" key="5">
    <source>
        <dbReference type="Proteomes" id="UP000251002"/>
    </source>
</evidence>
<dbReference type="Gene3D" id="1.10.101.10">
    <property type="entry name" value="PGBD-like superfamily/PGBD"/>
    <property type="match status" value="1"/>
</dbReference>
<dbReference type="AlphaFoldDB" id="A0A365KQJ1"/>
<feature type="domain" description="Peptidoglycan binding-like" evidence="2">
    <location>
        <begin position="37"/>
        <end position="92"/>
    </location>
</feature>
<proteinExistence type="predicted"/>
<dbReference type="GO" id="GO:0016787">
    <property type="term" value="F:hydrolase activity"/>
    <property type="evidence" value="ECO:0007669"/>
    <property type="project" value="UniProtKB-KW"/>
</dbReference>
<dbReference type="InterPro" id="IPR042047">
    <property type="entry name" value="SleB_dom1"/>
</dbReference>